<evidence type="ECO:0000259" key="2">
    <source>
        <dbReference type="Pfam" id="PF03732"/>
    </source>
</evidence>
<dbReference type="AlphaFoldDB" id="A0AAP0C1X2"/>
<gene>
    <name evidence="3" type="ORF">KSP39_PZI000635</name>
</gene>
<dbReference type="InterPro" id="IPR032567">
    <property type="entry name" value="RTL1-rel"/>
</dbReference>
<dbReference type="EMBL" id="JBBWWQ010000001">
    <property type="protein sequence ID" value="KAK8957823.1"/>
    <property type="molecule type" value="Genomic_DNA"/>
</dbReference>
<evidence type="ECO:0000313" key="3">
    <source>
        <dbReference type="EMBL" id="KAK8957823.1"/>
    </source>
</evidence>
<feature type="compositionally biased region" description="Gly residues" evidence="1">
    <location>
        <begin position="217"/>
        <end position="229"/>
    </location>
</feature>
<dbReference type="PANTHER" id="PTHR15503">
    <property type="entry name" value="LDOC1 RELATED"/>
    <property type="match status" value="1"/>
</dbReference>
<sequence>MAGHGNRISALEEGQQGLRDMLEALKGELTQQISAGEERSRADFLEASATLAEQVNRIERADRGKSVAGDGNNDAPSAEGAAPDRTRSTEPTRSSPSPDDRVCGFGGSQGAHGSAQQGPTVHQPQISRGLGGLLREPGGFHQHRQGPPAWREDFRHPRGADVGRGGNYHCRQPPAAWGEGEGSNGIGPGGQAGVRFPHRGGEAPAEDHWGRGPIAQGRGGAMEYGGGWNNPGWGQPPNFQEGRPPPQHRPPVQPRLTRMEFPKYKNGDPLEWIDRAEMFFEYQELPRHQWVHIASFHLEGETYQWLSWWRKQRPYPTWEEFCDGLIARFGPTEYEDFDMMLHKLKQTGTVNEYRKEFERLANRVHWTEKALLGCFMAGLKEKISDEVQAFQPRSIAQAIRMARLQEEKLGRRQATKTYRWSSKEGEQETVKGMIKGTSSTQPRKEAAVKRLSWEAMQERRAKGLCYTCDEKFVPGHKCKEIQVFMLQEEEGVETAGGRDSEEREVLDLEDIEVSVHALEGGGTTLHNAAGWEGGRSKGFHIGG</sequence>
<comment type="caution">
    <text evidence="3">The sequence shown here is derived from an EMBL/GenBank/DDBJ whole genome shotgun (WGS) entry which is preliminary data.</text>
</comment>
<dbReference type="Pfam" id="PF03732">
    <property type="entry name" value="Retrotrans_gag"/>
    <property type="match status" value="1"/>
</dbReference>
<reference evidence="3 4" key="1">
    <citation type="journal article" date="2022" name="Nat. Plants">
        <title>Genomes of leafy and leafless Platanthera orchids illuminate the evolution of mycoheterotrophy.</title>
        <authorList>
            <person name="Li M.H."/>
            <person name="Liu K.W."/>
            <person name="Li Z."/>
            <person name="Lu H.C."/>
            <person name="Ye Q.L."/>
            <person name="Zhang D."/>
            <person name="Wang J.Y."/>
            <person name="Li Y.F."/>
            <person name="Zhong Z.M."/>
            <person name="Liu X."/>
            <person name="Yu X."/>
            <person name="Liu D.K."/>
            <person name="Tu X.D."/>
            <person name="Liu B."/>
            <person name="Hao Y."/>
            <person name="Liao X.Y."/>
            <person name="Jiang Y.T."/>
            <person name="Sun W.H."/>
            <person name="Chen J."/>
            <person name="Chen Y.Q."/>
            <person name="Ai Y."/>
            <person name="Zhai J.W."/>
            <person name="Wu S.S."/>
            <person name="Zhou Z."/>
            <person name="Hsiao Y.Y."/>
            <person name="Wu W.L."/>
            <person name="Chen Y.Y."/>
            <person name="Lin Y.F."/>
            <person name="Hsu J.L."/>
            <person name="Li C.Y."/>
            <person name="Wang Z.W."/>
            <person name="Zhao X."/>
            <person name="Zhong W.Y."/>
            <person name="Ma X.K."/>
            <person name="Ma L."/>
            <person name="Huang J."/>
            <person name="Chen G.Z."/>
            <person name="Huang M.Z."/>
            <person name="Huang L."/>
            <person name="Peng D.H."/>
            <person name="Luo Y.B."/>
            <person name="Zou S.Q."/>
            <person name="Chen S.P."/>
            <person name="Lan S."/>
            <person name="Tsai W.C."/>
            <person name="Van de Peer Y."/>
            <person name="Liu Z.J."/>
        </authorList>
    </citation>
    <scope>NUCLEOTIDE SEQUENCE [LARGE SCALE GENOMIC DNA]</scope>
    <source>
        <strain evidence="3">Lor287</strain>
    </source>
</reference>
<proteinExistence type="predicted"/>
<organism evidence="3 4">
    <name type="scientific">Platanthera zijinensis</name>
    <dbReference type="NCBI Taxonomy" id="2320716"/>
    <lineage>
        <taxon>Eukaryota</taxon>
        <taxon>Viridiplantae</taxon>
        <taxon>Streptophyta</taxon>
        <taxon>Embryophyta</taxon>
        <taxon>Tracheophyta</taxon>
        <taxon>Spermatophyta</taxon>
        <taxon>Magnoliopsida</taxon>
        <taxon>Liliopsida</taxon>
        <taxon>Asparagales</taxon>
        <taxon>Orchidaceae</taxon>
        <taxon>Orchidoideae</taxon>
        <taxon>Orchideae</taxon>
        <taxon>Orchidinae</taxon>
        <taxon>Platanthera</taxon>
    </lineage>
</organism>
<evidence type="ECO:0000256" key="1">
    <source>
        <dbReference type="SAM" id="MobiDB-lite"/>
    </source>
</evidence>
<accession>A0AAP0C1X2</accession>
<name>A0AAP0C1X2_9ASPA</name>
<feature type="compositionally biased region" description="Gly residues" evidence="1">
    <location>
        <begin position="179"/>
        <end position="192"/>
    </location>
</feature>
<feature type="compositionally biased region" description="Basic and acidic residues" evidence="1">
    <location>
        <begin position="56"/>
        <end position="65"/>
    </location>
</feature>
<feature type="region of interest" description="Disordered" evidence="1">
    <location>
        <begin position="56"/>
        <end position="256"/>
    </location>
</feature>
<feature type="domain" description="Retrotransposon gag" evidence="2">
    <location>
        <begin position="293"/>
        <end position="381"/>
    </location>
</feature>
<dbReference type="PANTHER" id="PTHR15503:SF22">
    <property type="entry name" value="TRANSPOSON TY3-I GAG POLYPROTEIN"/>
    <property type="match status" value="1"/>
</dbReference>
<evidence type="ECO:0000313" key="4">
    <source>
        <dbReference type="Proteomes" id="UP001418222"/>
    </source>
</evidence>
<protein>
    <recommendedName>
        <fullName evidence="2">Retrotransposon gag domain-containing protein</fullName>
    </recommendedName>
</protein>
<keyword evidence="4" id="KW-1185">Reference proteome</keyword>
<feature type="compositionally biased region" description="Basic and acidic residues" evidence="1">
    <location>
        <begin position="199"/>
        <end position="210"/>
    </location>
</feature>
<dbReference type="Proteomes" id="UP001418222">
    <property type="component" value="Unassembled WGS sequence"/>
</dbReference>
<dbReference type="InterPro" id="IPR005162">
    <property type="entry name" value="Retrotrans_gag_dom"/>
</dbReference>
<feature type="compositionally biased region" description="Pro residues" evidence="1">
    <location>
        <begin position="243"/>
        <end position="253"/>
    </location>
</feature>
<feature type="compositionally biased region" description="Basic and acidic residues" evidence="1">
    <location>
        <begin position="150"/>
        <end position="161"/>
    </location>
</feature>